<evidence type="ECO:0000256" key="1">
    <source>
        <dbReference type="SAM" id="Phobius"/>
    </source>
</evidence>
<sequence>MKRRDFIQYGALGSASFVVNLGLHNPKPADAFLFLLLRGALMDAAFGALLQGAFALARHAWGRRSQEWYDRRLEAQLAQSKFIGNSFTNVAVAEVNSFQYSVVLAAERSEQLGKNIAFGFPQMRDSEPSVASFAGPSAIGMAIAAQYMRENQRMSHQEVQAAILPTYQDYNDFTSWSKPTSYTAYSNIAGQDGVLIEYRLVKPGKGGHGIIDVVVNANRRIEIPSIQVKYA</sequence>
<dbReference type="RefSeq" id="WP_015185461.1">
    <property type="nucleotide sequence ID" value="NC_019738.1"/>
</dbReference>
<gene>
    <name evidence="2" type="ORF">Mic7113_5706</name>
</gene>
<dbReference type="AlphaFoldDB" id="K9WNE6"/>
<feature type="transmembrane region" description="Helical" evidence="1">
    <location>
        <begin position="6"/>
        <end position="23"/>
    </location>
</feature>
<dbReference type="Proteomes" id="UP000010471">
    <property type="component" value="Chromosome"/>
</dbReference>
<dbReference type="STRING" id="1173027.Mic7113_5706"/>
<name>K9WNE6_9CYAN</name>
<keyword evidence="1" id="KW-0472">Membrane</keyword>
<dbReference type="HOGENOM" id="CLU_1198667_0_0_3"/>
<evidence type="ECO:0000313" key="3">
    <source>
        <dbReference type="Proteomes" id="UP000010471"/>
    </source>
</evidence>
<keyword evidence="3" id="KW-1185">Reference proteome</keyword>
<keyword evidence="1" id="KW-1133">Transmembrane helix</keyword>
<reference evidence="2 3" key="1">
    <citation type="submission" date="2012-06" db="EMBL/GenBank/DDBJ databases">
        <title>Finished chromosome of genome of Microcoleus sp. PCC 7113.</title>
        <authorList>
            <consortium name="US DOE Joint Genome Institute"/>
            <person name="Gugger M."/>
            <person name="Coursin T."/>
            <person name="Rippka R."/>
            <person name="Tandeau De Marsac N."/>
            <person name="Huntemann M."/>
            <person name="Wei C.-L."/>
            <person name="Han J."/>
            <person name="Detter J.C."/>
            <person name="Han C."/>
            <person name="Tapia R."/>
            <person name="Chen A."/>
            <person name="Kyrpides N."/>
            <person name="Mavromatis K."/>
            <person name="Markowitz V."/>
            <person name="Szeto E."/>
            <person name="Ivanova N."/>
            <person name="Pagani I."/>
            <person name="Pati A."/>
            <person name="Goodwin L."/>
            <person name="Nordberg H.P."/>
            <person name="Cantor M.N."/>
            <person name="Hua S.X."/>
            <person name="Woyke T."/>
            <person name="Kerfeld C.A."/>
        </authorList>
    </citation>
    <scope>NUCLEOTIDE SEQUENCE [LARGE SCALE GENOMIC DNA]</scope>
    <source>
        <strain evidence="2 3">PCC 7113</strain>
    </source>
</reference>
<proteinExistence type="predicted"/>
<dbReference type="EMBL" id="CP003630">
    <property type="protein sequence ID" value="AFZ21331.1"/>
    <property type="molecule type" value="Genomic_DNA"/>
</dbReference>
<dbReference type="OrthoDB" id="458725at2"/>
<feature type="transmembrane region" description="Helical" evidence="1">
    <location>
        <begin position="35"/>
        <end position="57"/>
    </location>
</feature>
<organism evidence="2 3">
    <name type="scientific">Allocoleopsis franciscana PCC 7113</name>
    <dbReference type="NCBI Taxonomy" id="1173027"/>
    <lineage>
        <taxon>Bacteria</taxon>
        <taxon>Bacillati</taxon>
        <taxon>Cyanobacteriota</taxon>
        <taxon>Cyanophyceae</taxon>
        <taxon>Coleofasciculales</taxon>
        <taxon>Coleofasciculaceae</taxon>
        <taxon>Allocoleopsis</taxon>
        <taxon>Allocoleopsis franciscana</taxon>
    </lineage>
</organism>
<evidence type="ECO:0000313" key="2">
    <source>
        <dbReference type="EMBL" id="AFZ21331.1"/>
    </source>
</evidence>
<protein>
    <submittedName>
        <fullName evidence="2">Uncharacterized protein</fullName>
    </submittedName>
</protein>
<dbReference type="KEGG" id="mic:Mic7113_5706"/>
<dbReference type="eggNOG" id="ENOG5032XFN">
    <property type="taxonomic scope" value="Bacteria"/>
</dbReference>
<accession>K9WNE6</accession>
<keyword evidence="1" id="KW-0812">Transmembrane</keyword>